<name>A0A6N2U1J1_9FIRM</name>
<evidence type="ECO:0000313" key="1">
    <source>
        <dbReference type="EMBL" id="VYT12304.1"/>
    </source>
</evidence>
<proteinExistence type="predicted"/>
<protein>
    <submittedName>
        <fullName evidence="1">Uncharacterized protein</fullName>
    </submittedName>
</protein>
<reference evidence="1" key="1">
    <citation type="submission" date="2019-11" db="EMBL/GenBank/DDBJ databases">
        <authorList>
            <person name="Feng L."/>
        </authorList>
    </citation>
    <scope>NUCLEOTIDE SEQUENCE</scope>
    <source>
        <strain evidence="1">AundefinedLFYP135</strain>
    </source>
</reference>
<dbReference type="EMBL" id="CACRSL010000003">
    <property type="protein sequence ID" value="VYT12304.1"/>
    <property type="molecule type" value="Genomic_DNA"/>
</dbReference>
<accession>A0A6N2U1J1</accession>
<organism evidence="1">
    <name type="scientific">uncultured Anaerotruncus sp</name>
    <dbReference type="NCBI Taxonomy" id="905011"/>
    <lineage>
        <taxon>Bacteria</taxon>
        <taxon>Bacillati</taxon>
        <taxon>Bacillota</taxon>
        <taxon>Clostridia</taxon>
        <taxon>Eubacteriales</taxon>
        <taxon>Oscillospiraceae</taxon>
        <taxon>Anaerotruncus</taxon>
        <taxon>environmental samples</taxon>
    </lineage>
</organism>
<gene>
    <name evidence="1" type="ORF">AULFYP135_01734</name>
</gene>
<dbReference type="AlphaFoldDB" id="A0A6N2U1J1"/>
<sequence length="73" mass="8423">MNEKTVYACADQEHDAWVCGKCGYIENFEADGPEENGWRFCPACGREIVIADETSELTKKQWDWIMGRFSRAE</sequence>
<dbReference type="SUPFAM" id="SSF57802">
    <property type="entry name" value="Rubredoxin-like"/>
    <property type="match status" value="1"/>
</dbReference>